<evidence type="ECO:0000313" key="3">
    <source>
        <dbReference type="EMBL" id="AAD11465.1"/>
    </source>
</evidence>
<proteinExistence type="evidence at transcript level"/>
<reference evidence="3" key="1">
    <citation type="submission" date="1996-03" db="EMBL/GenBank/DDBJ databases">
        <title>Diverse Caenorhabditis elegans genes that are upregulated in dauer larvae are also induced by aging.</title>
        <authorList>
            <person name="Cherkasova V.A."/>
            <person name="Egilmez N.K."/>
            <person name="Shmookler Reis R.J."/>
        </authorList>
    </citation>
    <scope>NUCLEOTIDE SEQUENCE</scope>
    <source>
        <strain evidence="3">Bristol-N2</strain>
    </source>
</reference>
<feature type="region of interest" description="Disordered" evidence="1">
    <location>
        <begin position="1"/>
        <end position="20"/>
    </location>
</feature>
<evidence type="ECO:0000256" key="2">
    <source>
        <dbReference type="SAM" id="Phobius"/>
    </source>
</evidence>
<name>Q9Y043_CAEEL</name>
<accession>Q9Y043</accession>
<dbReference type="EMBL" id="U52072">
    <property type="protein sequence ID" value="AAD11465.1"/>
    <property type="molecule type" value="mRNA"/>
</dbReference>
<evidence type="ECO:0000256" key="1">
    <source>
        <dbReference type="SAM" id="MobiDB-lite"/>
    </source>
</evidence>
<sequence length="97" mass="11303">MRTKQRVDFGREAKKGEADRQYTTSSQSICSVENVETEKPIGVKNIYIFCSFFFCYFCFVILFVFFSSPCFLFLPKTVYPIHPFLPSSHCVNRFSPT</sequence>
<gene>
    <name evidence="3" type="primary">dur91</name>
</gene>
<keyword evidence="2" id="KW-0812">Transmembrane</keyword>
<keyword evidence="2" id="KW-1133">Transmembrane helix</keyword>
<organism evidence="3">
    <name type="scientific">Caenorhabditis elegans</name>
    <dbReference type="NCBI Taxonomy" id="6239"/>
    <lineage>
        <taxon>Eukaryota</taxon>
        <taxon>Metazoa</taxon>
        <taxon>Ecdysozoa</taxon>
        <taxon>Nematoda</taxon>
        <taxon>Chromadorea</taxon>
        <taxon>Rhabditida</taxon>
        <taxon>Rhabditina</taxon>
        <taxon>Rhabditomorpha</taxon>
        <taxon>Rhabditoidea</taxon>
        <taxon>Rhabditidae</taxon>
        <taxon>Peloderinae</taxon>
        <taxon>Caenorhabditis</taxon>
    </lineage>
</organism>
<dbReference type="AlphaFoldDB" id="Q9Y043"/>
<protein>
    <submittedName>
        <fullName evidence="3">Dauer-upregulated protein 191</fullName>
    </submittedName>
</protein>
<dbReference type="PIR" id="T37478">
    <property type="entry name" value="T37478"/>
</dbReference>
<feature type="transmembrane region" description="Helical" evidence="2">
    <location>
        <begin position="46"/>
        <end position="74"/>
    </location>
</feature>
<keyword evidence="2" id="KW-0472">Membrane</keyword>